<accession>A0A1H7G8V1</accession>
<evidence type="ECO:0000259" key="1">
    <source>
        <dbReference type="PROSITE" id="PS51833"/>
    </source>
</evidence>
<dbReference type="AlphaFoldDB" id="A0A1H7G8V1"/>
<reference evidence="3" key="1">
    <citation type="submission" date="2016-10" db="EMBL/GenBank/DDBJ databases">
        <authorList>
            <person name="Varghese N."/>
            <person name="Submissions S."/>
        </authorList>
    </citation>
    <scope>NUCLEOTIDE SEQUENCE [LARGE SCALE GENOMIC DNA]</scope>
    <source>
        <strain evidence="3">CGMCC 1.9127</strain>
    </source>
</reference>
<evidence type="ECO:0000313" key="2">
    <source>
        <dbReference type="EMBL" id="SEK33242.1"/>
    </source>
</evidence>
<dbReference type="InterPro" id="IPR013976">
    <property type="entry name" value="HDOD"/>
</dbReference>
<organism evidence="2 3">
    <name type="scientific">Colwellia chukchiensis</name>
    <dbReference type="NCBI Taxonomy" id="641665"/>
    <lineage>
        <taxon>Bacteria</taxon>
        <taxon>Pseudomonadati</taxon>
        <taxon>Pseudomonadota</taxon>
        <taxon>Gammaproteobacteria</taxon>
        <taxon>Alteromonadales</taxon>
        <taxon>Colwelliaceae</taxon>
        <taxon>Colwellia</taxon>
    </lineage>
</organism>
<evidence type="ECO:0000313" key="3">
    <source>
        <dbReference type="Proteomes" id="UP000199297"/>
    </source>
</evidence>
<dbReference type="Pfam" id="PF08668">
    <property type="entry name" value="HDOD"/>
    <property type="match status" value="1"/>
</dbReference>
<name>A0A1H7G8V1_9GAMM</name>
<dbReference type="PROSITE" id="PS51833">
    <property type="entry name" value="HDOD"/>
    <property type="match status" value="1"/>
</dbReference>
<gene>
    <name evidence="2" type="ORF">SAMN05216262_10193</name>
</gene>
<dbReference type="SUPFAM" id="SSF109604">
    <property type="entry name" value="HD-domain/PDEase-like"/>
    <property type="match status" value="1"/>
</dbReference>
<dbReference type="EMBL" id="FOBI01000001">
    <property type="protein sequence ID" value="SEK33242.1"/>
    <property type="molecule type" value="Genomic_DNA"/>
</dbReference>
<keyword evidence="3" id="KW-1185">Reference proteome</keyword>
<dbReference type="InterPro" id="IPR003607">
    <property type="entry name" value="HD/PDEase_dom"/>
</dbReference>
<dbReference type="Gene3D" id="1.10.3210.10">
    <property type="entry name" value="Hypothetical protein af1432"/>
    <property type="match status" value="1"/>
</dbReference>
<sequence>MRILLLDDVEPNLLALKQALSQSRQKFVYACGLNAGVSALAQDKFNIVICAEQVEKNSGSSILTMVAKKFPAMVRILILTNSAQTSTPKSSAHYSFCAPLDHNNIIETISQLASNHQAITKDVIVNTIANIKVLPSPPKVYMQLNEVLKAANTDSHKIADIIQQDPALTAKVLQFSNNTFATRGKPMLSISDAITKMGIETLCCIVMTAELFAYQPKIKGFSIVNAQMHALATAKLAASLVSPALKQDTMIAGLLHDIGKVVLYELNEKSTALFFKHQQQTDNKLALENKIFASDHCHVGGYLLHTWGFSYDIIAATILHHSPEKLLAKSFGIAQAVYLANTLLHQQAPEANFIKHYNLSASLPKLTQRATKMA</sequence>
<dbReference type="PANTHER" id="PTHR33525">
    <property type="match status" value="1"/>
</dbReference>
<protein>
    <submittedName>
        <fullName evidence="2">HD-like signal output (HDOD) domain, no enzymatic activity</fullName>
    </submittedName>
</protein>
<proteinExistence type="predicted"/>
<dbReference type="PANTHER" id="PTHR33525:SF6">
    <property type="entry name" value="HDOD DOMAIN-CONTAINING PROTEIN"/>
    <property type="match status" value="1"/>
</dbReference>
<dbReference type="Gene3D" id="3.40.50.2300">
    <property type="match status" value="1"/>
</dbReference>
<feature type="domain" description="HDOD" evidence="1">
    <location>
        <begin position="134"/>
        <end position="323"/>
    </location>
</feature>
<dbReference type="RefSeq" id="WP_085283078.1">
    <property type="nucleotide sequence ID" value="NZ_FOBI01000001.1"/>
</dbReference>
<dbReference type="OrthoDB" id="5755654at2"/>
<dbReference type="STRING" id="641665.GCA_002104455_00610"/>
<dbReference type="SUPFAM" id="SSF52172">
    <property type="entry name" value="CheY-like"/>
    <property type="match status" value="1"/>
</dbReference>
<dbReference type="InterPro" id="IPR011006">
    <property type="entry name" value="CheY-like_superfamily"/>
</dbReference>
<dbReference type="Proteomes" id="UP000199297">
    <property type="component" value="Unassembled WGS sequence"/>
</dbReference>
<dbReference type="CDD" id="cd00077">
    <property type="entry name" value="HDc"/>
    <property type="match status" value="1"/>
</dbReference>
<dbReference type="InterPro" id="IPR052340">
    <property type="entry name" value="RNase_Y/CdgJ"/>
</dbReference>